<comment type="caution">
    <text evidence="2">The sequence shown here is derived from an EMBL/GenBank/DDBJ whole genome shotgun (WGS) entry which is preliminary data.</text>
</comment>
<feature type="coiled-coil region" evidence="1">
    <location>
        <begin position="21"/>
        <end position="79"/>
    </location>
</feature>
<proteinExistence type="predicted"/>
<dbReference type="Proteomes" id="UP001196408">
    <property type="component" value="Unassembled WGS sequence"/>
</dbReference>
<accession>A0AAW4MR90</accession>
<evidence type="ECO:0000256" key="1">
    <source>
        <dbReference type="SAM" id="Coils"/>
    </source>
</evidence>
<dbReference type="GeneID" id="301323531"/>
<evidence type="ECO:0000313" key="4">
    <source>
        <dbReference type="Proteomes" id="UP001196408"/>
    </source>
</evidence>
<dbReference type="RefSeq" id="WP_217747098.1">
    <property type="nucleotide sequence ID" value="NZ_JAHOEB010000008.1"/>
</dbReference>
<keyword evidence="5" id="KW-1185">Reference proteome</keyword>
<evidence type="ECO:0008006" key="6">
    <source>
        <dbReference type="Google" id="ProtNLM"/>
    </source>
</evidence>
<dbReference type="Proteomes" id="UP001197492">
    <property type="component" value="Unassembled WGS sequence"/>
</dbReference>
<dbReference type="EMBL" id="JAHOEL010000008">
    <property type="protein sequence ID" value="MBV3392078.1"/>
    <property type="molecule type" value="Genomic_DNA"/>
</dbReference>
<gene>
    <name evidence="2" type="ORF">KSV97_02190</name>
    <name evidence="3" type="ORF">KSW06_02205</name>
</gene>
<reference evidence="2 5" key="1">
    <citation type="submission" date="2021-06" db="EMBL/GenBank/DDBJ databases">
        <title>Collection of gut derived symbiotic bacterial strains cultured from healthy donors.</title>
        <authorList>
            <person name="Lin H."/>
            <person name="Littmann E."/>
            <person name="Pamer E.G."/>
        </authorList>
    </citation>
    <scope>NUCLEOTIDE SEQUENCE</scope>
    <source>
        <strain evidence="3 5">MSK.21.70</strain>
        <strain evidence="2">MSK.21.82</strain>
    </source>
</reference>
<keyword evidence="1" id="KW-0175">Coiled coil</keyword>
<evidence type="ECO:0000313" key="2">
    <source>
        <dbReference type="EMBL" id="MBV3382052.1"/>
    </source>
</evidence>
<dbReference type="AlphaFoldDB" id="A0AAW4MR90"/>
<dbReference type="EMBL" id="JAHOEF010000008">
    <property type="protein sequence ID" value="MBV3382052.1"/>
    <property type="molecule type" value="Genomic_DNA"/>
</dbReference>
<evidence type="ECO:0000313" key="5">
    <source>
        <dbReference type="Proteomes" id="UP001197492"/>
    </source>
</evidence>
<name>A0AAW4MR90_9FIRM</name>
<evidence type="ECO:0000313" key="3">
    <source>
        <dbReference type="EMBL" id="MBV3392078.1"/>
    </source>
</evidence>
<sequence>METVDREVGIEIDIVECIFTINGLSIQRVDVLENIEKLEKQLLRQKRRLSRKEQNSNNSKAVLEKIKKIENKLDNVYNDYMNKCISVVIKSNPSCVVIVENNQKFLQKYYEFVIRMKVRCKMHGIEFKVLNTYA</sequence>
<protein>
    <recommendedName>
        <fullName evidence="6">Transposase IS891/IS1136/IS1341 domain-containing protein</fullName>
    </recommendedName>
</protein>
<organism evidence="2 4">
    <name type="scientific">Catenibacterium mitsuokai</name>
    <dbReference type="NCBI Taxonomy" id="100886"/>
    <lineage>
        <taxon>Bacteria</taxon>
        <taxon>Bacillati</taxon>
        <taxon>Bacillota</taxon>
        <taxon>Erysipelotrichia</taxon>
        <taxon>Erysipelotrichales</taxon>
        <taxon>Coprobacillaceae</taxon>
        <taxon>Catenibacterium</taxon>
    </lineage>
</organism>